<keyword evidence="1" id="KW-0812">Transmembrane</keyword>
<feature type="transmembrane region" description="Helical" evidence="1">
    <location>
        <begin position="29"/>
        <end position="47"/>
    </location>
</feature>
<feature type="transmembrane region" description="Helical" evidence="1">
    <location>
        <begin position="98"/>
        <end position="121"/>
    </location>
</feature>
<reference evidence="2 3" key="1">
    <citation type="submission" date="2018-11" db="EMBL/GenBank/DDBJ databases">
        <title>Genome sequencing of Paenibacillus lentus DSM25539(T).</title>
        <authorList>
            <person name="Kook J.-K."/>
            <person name="Park S.-N."/>
            <person name="Lim Y.K."/>
        </authorList>
    </citation>
    <scope>NUCLEOTIDE SEQUENCE [LARGE SCALE GENOMIC DNA]</scope>
    <source>
        <strain evidence="2 3">DSM 25539</strain>
    </source>
</reference>
<evidence type="ECO:0000256" key="1">
    <source>
        <dbReference type="SAM" id="Phobius"/>
    </source>
</evidence>
<keyword evidence="1" id="KW-1133">Transmembrane helix</keyword>
<evidence type="ECO:0000313" key="2">
    <source>
        <dbReference type="EMBL" id="AZK45759.1"/>
    </source>
</evidence>
<keyword evidence="1" id="KW-0472">Membrane</keyword>
<protein>
    <submittedName>
        <fullName evidence="2">Uncharacterized protein</fullName>
    </submittedName>
</protein>
<sequence>MRWLPWVSSQNKQVDERVVNTQNKIYKEIYMLIMLICLGSVIVKNAVLDTDRLVITEIVIMLATSLYYLIRSVSLGVYSDAVEVHDRSSKFKMSTKNIVAGSLLGLGLALFFGFRSAILYADGTMQSLWYFILVFAASLMIYIPVFLLLTFGLHTAANKASTHVNKDELE</sequence>
<organism evidence="2 3">
    <name type="scientific">Paenibacillus lentus</name>
    <dbReference type="NCBI Taxonomy" id="1338368"/>
    <lineage>
        <taxon>Bacteria</taxon>
        <taxon>Bacillati</taxon>
        <taxon>Bacillota</taxon>
        <taxon>Bacilli</taxon>
        <taxon>Bacillales</taxon>
        <taxon>Paenibacillaceae</taxon>
        <taxon>Paenibacillus</taxon>
    </lineage>
</organism>
<dbReference type="RefSeq" id="WP_125081857.1">
    <property type="nucleotide sequence ID" value="NZ_CP034248.1"/>
</dbReference>
<dbReference type="KEGG" id="plen:EIM92_05680"/>
<dbReference type="Pfam" id="PF20563">
    <property type="entry name" value="DUF6773"/>
    <property type="match status" value="1"/>
</dbReference>
<dbReference type="InterPro" id="IPR046664">
    <property type="entry name" value="DUF6773"/>
</dbReference>
<evidence type="ECO:0000313" key="3">
    <source>
        <dbReference type="Proteomes" id="UP000273145"/>
    </source>
</evidence>
<feature type="transmembrane region" description="Helical" evidence="1">
    <location>
        <begin position="53"/>
        <end position="70"/>
    </location>
</feature>
<dbReference type="AlphaFoldDB" id="A0A3S8RS78"/>
<gene>
    <name evidence="2" type="ORF">EIM92_05680</name>
</gene>
<accession>A0A3S8RS78</accession>
<dbReference type="EMBL" id="CP034248">
    <property type="protein sequence ID" value="AZK45759.1"/>
    <property type="molecule type" value="Genomic_DNA"/>
</dbReference>
<proteinExistence type="predicted"/>
<name>A0A3S8RS78_9BACL</name>
<keyword evidence="3" id="KW-1185">Reference proteome</keyword>
<dbReference type="Proteomes" id="UP000273145">
    <property type="component" value="Chromosome"/>
</dbReference>
<dbReference type="OrthoDB" id="2656129at2"/>
<feature type="transmembrane region" description="Helical" evidence="1">
    <location>
        <begin position="127"/>
        <end position="149"/>
    </location>
</feature>